<dbReference type="PANTHER" id="PTHR10677:SF25">
    <property type="entry name" value="UBIQUITIN-LIKE PROTEIN 7"/>
    <property type="match status" value="1"/>
</dbReference>
<dbReference type="Gene3D" id="1.10.8.10">
    <property type="entry name" value="DNA helicase RuvA subunit, C-terminal domain"/>
    <property type="match status" value="1"/>
</dbReference>
<protein>
    <submittedName>
        <fullName evidence="3">Coiled-coil domain-containing protein 124</fullName>
    </submittedName>
</protein>
<dbReference type="GO" id="GO:0031593">
    <property type="term" value="F:polyubiquitin modification-dependent protein binding"/>
    <property type="evidence" value="ECO:0007669"/>
    <property type="project" value="TreeGrafter"/>
</dbReference>
<dbReference type="GO" id="GO:0005829">
    <property type="term" value="C:cytosol"/>
    <property type="evidence" value="ECO:0007669"/>
    <property type="project" value="TreeGrafter"/>
</dbReference>
<dbReference type="AlphaFoldDB" id="A0A915BQ27"/>
<evidence type="ECO:0000259" key="1">
    <source>
        <dbReference type="PROSITE" id="PS50030"/>
    </source>
</evidence>
<accession>A0A915BQ27</accession>
<sequence length="289" mass="31429">MINVAVVMPGVELQKHSFDTQSAAKEVLEKLIPSADERSSFCLVFLGKLVPDNIRLSEVEGLKTGHTVYVMKRPQSVGHSGATVNEQKLDKCRSAFIRIKGSRVLRLKLLEAISKEKMLDDLFERLPQLKRDVQACAAIRDYVVISWFLTDDKETFVKAHPVVVDAMFDILTNSNLLSVSGEEAAAASQHASGSQEARTSTQPAPLITSQMLQEAMEQVFRTMGSAAAPAETTATSGSATEFASEMAELLESGFTDVEQNARVLQETGGDVQQALELLIALRESLSGGE</sequence>
<keyword evidence="2" id="KW-1185">Reference proteome</keyword>
<dbReference type="InterPro" id="IPR015940">
    <property type="entry name" value="UBA"/>
</dbReference>
<evidence type="ECO:0000313" key="2">
    <source>
        <dbReference type="Proteomes" id="UP000887569"/>
    </source>
</evidence>
<dbReference type="Proteomes" id="UP000887569">
    <property type="component" value="Unplaced"/>
</dbReference>
<reference evidence="3" key="1">
    <citation type="submission" date="2022-11" db="UniProtKB">
        <authorList>
            <consortium name="WormBaseParasite"/>
        </authorList>
    </citation>
    <scope>IDENTIFICATION</scope>
</reference>
<name>A0A915BQ27_PARUN</name>
<dbReference type="PROSITE" id="PS50030">
    <property type="entry name" value="UBA"/>
    <property type="match status" value="1"/>
</dbReference>
<feature type="domain" description="UBA" evidence="1">
    <location>
        <begin position="238"/>
        <end position="281"/>
    </location>
</feature>
<dbReference type="WBParaSite" id="PgR051X_g077_t01">
    <property type="protein sequence ID" value="PgR051X_g077_t01"/>
    <property type="gene ID" value="PgR051X_g077"/>
</dbReference>
<organism evidence="2 3">
    <name type="scientific">Parascaris univalens</name>
    <name type="common">Nematode worm</name>
    <dbReference type="NCBI Taxonomy" id="6257"/>
    <lineage>
        <taxon>Eukaryota</taxon>
        <taxon>Metazoa</taxon>
        <taxon>Ecdysozoa</taxon>
        <taxon>Nematoda</taxon>
        <taxon>Chromadorea</taxon>
        <taxon>Rhabditida</taxon>
        <taxon>Spirurina</taxon>
        <taxon>Ascaridomorpha</taxon>
        <taxon>Ascaridoidea</taxon>
        <taxon>Ascarididae</taxon>
        <taxon>Parascaris</taxon>
    </lineage>
</organism>
<dbReference type="PANTHER" id="PTHR10677">
    <property type="entry name" value="UBIQUILIN"/>
    <property type="match status" value="1"/>
</dbReference>
<dbReference type="InterPro" id="IPR015496">
    <property type="entry name" value="Ubiquilin"/>
</dbReference>
<evidence type="ECO:0000313" key="3">
    <source>
        <dbReference type="WBParaSite" id="PgR051X_g077_t01"/>
    </source>
</evidence>
<proteinExistence type="predicted"/>
<dbReference type="InterPro" id="IPR009060">
    <property type="entry name" value="UBA-like_sf"/>
</dbReference>
<dbReference type="GO" id="GO:0006511">
    <property type="term" value="P:ubiquitin-dependent protein catabolic process"/>
    <property type="evidence" value="ECO:0007669"/>
    <property type="project" value="TreeGrafter"/>
</dbReference>
<dbReference type="SUPFAM" id="SSF46934">
    <property type="entry name" value="UBA-like"/>
    <property type="match status" value="1"/>
</dbReference>